<reference evidence="2 3" key="1">
    <citation type="submission" date="2023-06" db="EMBL/GenBank/DDBJ databases">
        <title>Pelomonas sp. PFR6 16S ribosomal RNA gene Genome sequencing and assembly.</title>
        <authorList>
            <person name="Woo H."/>
        </authorList>
    </citation>
    <scope>NUCLEOTIDE SEQUENCE [LARGE SCALE GENOMIC DNA]</scope>
    <source>
        <strain evidence="2 3">PFR6</strain>
    </source>
</reference>
<dbReference type="RefSeq" id="WP_290360211.1">
    <property type="nucleotide sequence ID" value="NZ_JAUHHC010000004.1"/>
</dbReference>
<sequence length="450" mass="47525">MSATASRPPLFSLAWPLFLELLLGIGVGVVGTALAARLSDDSGAAFALANHVGGTLFILFRIVGAGVSVVVTQSLGGGRRDQADALARAAVGASSWLGLFSASLALLATTPLLRLLNAPEGLLPLAAPLLQWLAPALLLDAWNASMGSVMRAHLRTRDTLMVIVAMQLATLALALPLMPRLGLPGYALALIAARALGLGLHLWLWRARLNLRPHAPDWWRLPRAELAAILHIGLPGAAENIAYRLAFMVSVAVVGTLGAQALATQAYASQLMYGVLLFGLATGFAAEIIVGHMIGAGHLHDAYRLVRRTLALGLAVSVVVATAAALAAPWLLRAFTQDAHIIALGTTLMWWTVLLEPGRTFNLVVINALRAAGDARFPVAAGAASMLIVLAGGSWLLGVHLGLGLVGVWIAYAADEWIRGLIMWRRWVTLGWVPHARATHRRVRRLAGSA</sequence>
<evidence type="ECO:0000256" key="1">
    <source>
        <dbReference type="SAM" id="Phobius"/>
    </source>
</evidence>
<comment type="caution">
    <text evidence="2">The sequence shown here is derived from an EMBL/GenBank/DDBJ whole genome shotgun (WGS) entry which is preliminary data.</text>
</comment>
<proteinExistence type="predicted"/>
<name>A0ABT8DUW2_9BURK</name>
<keyword evidence="1" id="KW-1133">Transmembrane helix</keyword>
<keyword evidence="3" id="KW-1185">Reference proteome</keyword>
<keyword evidence="1" id="KW-0472">Membrane</keyword>
<feature type="transmembrane region" description="Helical" evidence="1">
    <location>
        <begin position="241"/>
        <end position="259"/>
    </location>
</feature>
<dbReference type="InterPro" id="IPR002528">
    <property type="entry name" value="MATE_fam"/>
</dbReference>
<organism evidence="2 3">
    <name type="scientific">Roseateles violae</name>
    <dbReference type="NCBI Taxonomy" id="3058042"/>
    <lineage>
        <taxon>Bacteria</taxon>
        <taxon>Pseudomonadati</taxon>
        <taxon>Pseudomonadota</taxon>
        <taxon>Betaproteobacteria</taxon>
        <taxon>Burkholderiales</taxon>
        <taxon>Sphaerotilaceae</taxon>
        <taxon>Roseateles</taxon>
    </lineage>
</organism>
<protein>
    <submittedName>
        <fullName evidence="2">MATE family efflux transporter</fullName>
    </submittedName>
</protein>
<feature type="transmembrane region" description="Helical" evidence="1">
    <location>
        <begin position="271"/>
        <end position="290"/>
    </location>
</feature>
<dbReference type="PANTHER" id="PTHR42925:SF1">
    <property type="entry name" value="VIRULENCE FACTOR MVIN"/>
    <property type="match status" value="1"/>
</dbReference>
<dbReference type="Pfam" id="PF01554">
    <property type="entry name" value="MatE"/>
    <property type="match status" value="2"/>
</dbReference>
<keyword evidence="1" id="KW-0812">Transmembrane</keyword>
<dbReference type="PANTHER" id="PTHR42925">
    <property type="entry name" value="MULTIDRUG AND TOXIN EFFLUX PROTEIN MATE FAMILY"/>
    <property type="match status" value="1"/>
</dbReference>
<gene>
    <name evidence="2" type="ORF">QWJ38_16585</name>
</gene>
<feature type="transmembrane region" description="Helical" evidence="1">
    <location>
        <begin position="185"/>
        <end position="205"/>
    </location>
</feature>
<feature type="transmembrane region" description="Helical" evidence="1">
    <location>
        <begin position="121"/>
        <end position="139"/>
    </location>
</feature>
<feature type="transmembrane region" description="Helical" evidence="1">
    <location>
        <begin position="310"/>
        <end position="332"/>
    </location>
</feature>
<dbReference type="InterPro" id="IPR047135">
    <property type="entry name" value="YsiQ"/>
</dbReference>
<evidence type="ECO:0000313" key="2">
    <source>
        <dbReference type="EMBL" id="MDN3921908.1"/>
    </source>
</evidence>
<feature type="transmembrane region" description="Helical" evidence="1">
    <location>
        <begin position="160"/>
        <end position="179"/>
    </location>
</feature>
<evidence type="ECO:0000313" key="3">
    <source>
        <dbReference type="Proteomes" id="UP001228044"/>
    </source>
</evidence>
<dbReference type="Proteomes" id="UP001228044">
    <property type="component" value="Unassembled WGS sequence"/>
</dbReference>
<dbReference type="EMBL" id="JAUHHC010000004">
    <property type="protein sequence ID" value="MDN3921908.1"/>
    <property type="molecule type" value="Genomic_DNA"/>
</dbReference>
<feature type="transmembrane region" description="Helical" evidence="1">
    <location>
        <begin position="85"/>
        <end position="109"/>
    </location>
</feature>
<accession>A0ABT8DUW2</accession>
<feature type="transmembrane region" description="Helical" evidence="1">
    <location>
        <begin position="51"/>
        <end position="73"/>
    </location>
</feature>